<comment type="caution">
    <text evidence="1">The sequence shown here is derived from an EMBL/GenBank/DDBJ whole genome shotgun (WGS) entry which is preliminary data.</text>
</comment>
<accession>A0A1Y3BVP8</accession>
<reference evidence="1 2" key="1">
    <citation type="submission" date="2017-03" db="EMBL/GenBank/DDBJ databases">
        <title>Genome Survey of Euroglyphus maynei.</title>
        <authorList>
            <person name="Arlian L.G."/>
            <person name="Morgan M.S."/>
            <person name="Rider S.D."/>
        </authorList>
    </citation>
    <scope>NUCLEOTIDE SEQUENCE [LARGE SCALE GENOMIC DNA]</scope>
    <source>
        <strain evidence="1">Arlian Lab</strain>
        <tissue evidence="1">Whole body</tissue>
    </source>
</reference>
<dbReference type="AlphaFoldDB" id="A0A1Y3BVP8"/>
<proteinExistence type="predicted"/>
<evidence type="ECO:0000313" key="1">
    <source>
        <dbReference type="EMBL" id="OTF84098.1"/>
    </source>
</evidence>
<name>A0A1Y3BVP8_EURMA</name>
<gene>
    <name evidence="1" type="ORF">BLA29_003944</name>
</gene>
<sequence length="66" mass="7960">MEIQHIVSEVKNERRMGGTNNCNTNLYNVLRNSPQLWLHTFEFGFNEKFQFSRRKKKILNSLNIFQ</sequence>
<evidence type="ECO:0000313" key="2">
    <source>
        <dbReference type="Proteomes" id="UP000194236"/>
    </source>
</evidence>
<keyword evidence="2" id="KW-1185">Reference proteome</keyword>
<protein>
    <submittedName>
        <fullName evidence="1">Uncharacterized protein</fullName>
    </submittedName>
</protein>
<dbReference type="Proteomes" id="UP000194236">
    <property type="component" value="Unassembled WGS sequence"/>
</dbReference>
<dbReference type="EMBL" id="MUJZ01000750">
    <property type="protein sequence ID" value="OTF84098.1"/>
    <property type="molecule type" value="Genomic_DNA"/>
</dbReference>
<organism evidence="1 2">
    <name type="scientific">Euroglyphus maynei</name>
    <name type="common">Mayne's house dust mite</name>
    <dbReference type="NCBI Taxonomy" id="6958"/>
    <lineage>
        <taxon>Eukaryota</taxon>
        <taxon>Metazoa</taxon>
        <taxon>Ecdysozoa</taxon>
        <taxon>Arthropoda</taxon>
        <taxon>Chelicerata</taxon>
        <taxon>Arachnida</taxon>
        <taxon>Acari</taxon>
        <taxon>Acariformes</taxon>
        <taxon>Sarcoptiformes</taxon>
        <taxon>Astigmata</taxon>
        <taxon>Psoroptidia</taxon>
        <taxon>Analgoidea</taxon>
        <taxon>Pyroglyphidae</taxon>
        <taxon>Pyroglyphinae</taxon>
        <taxon>Euroglyphus</taxon>
    </lineage>
</organism>